<gene>
    <name evidence="2" type="ORF">E2C01_079636</name>
</gene>
<comment type="caution">
    <text evidence="2">The sequence shown here is derived from an EMBL/GenBank/DDBJ whole genome shotgun (WGS) entry which is preliminary data.</text>
</comment>
<feature type="compositionally biased region" description="Acidic residues" evidence="1">
    <location>
        <begin position="10"/>
        <end position="40"/>
    </location>
</feature>
<organism evidence="2 3">
    <name type="scientific">Portunus trituberculatus</name>
    <name type="common">Swimming crab</name>
    <name type="synonym">Neptunus trituberculatus</name>
    <dbReference type="NCBI Taxonomy" id="210409"/>
    <lineage>
        <taxon>Eukaryota</taxon>
        <taxon>Metazoa</taxon>
        <taxon>Ecdysozoa</taxon>
        <taxon>Arthropoda</taxon>
        <taxon>Crustacea</taxon>
        <taxon>Multicrustacea</taxon>
        <taxon>Malacostraca</taxon>
        <taxon>Eumalacostraca</taxon>
        <taxon>Eucarida</taxon>
        <taxon>Decapoda</taxon>
        <taxon>Pleocyemata</taxon>
        <taxon>Brachyura</taxon>
        <taxon>Eubrachyura</taxon>
        <taxon>Portunoidea</taxon>
        <taxon>Portunidae</taxon>
        <taxon>Portuninae</taxon>
        <taxon>Portunus</taxon>
    </lineage>
</organism>
<dbReference type="EMBL" id="VSRR010066730">
    <property type="protein sequence ID" value="MPC84885.1"/>
    <property type="molecule type" value="Genomic_DNA"/>
</dbReference>
<dbReference type="AlphaFoldDB" id="A0A5B7IQU8"/>
<evidence type="ECO:0000313" key="3">
    <source>
        <dbReference type="Proteomes" id="UP000324222"/>
    </source>
</evidence>
<dbReference type="Proteomes" id="UP000324222">
    <property type="component" value="Unassembled WGS sequence"/>
</dbReference>
<accession>A0A5B7IQU8</accession>
<keyword evidence="3" id="KW-1185">Reference proteome</keyword>
<evidence type="ECO:0000313" key="2">
    <source>
        <dbReference type="EMBL" id="MPC84885.1"/>
    </source>
</evidence>
<feature type="region of interest" description="Disordered" evidence="1">
    <location>
        <begin position="1"/>
        <end position="40"/>
    </location>
</feature>
<proteinExistence type="predicted"/>
<evidence type="ECO:0000256" key="1">
    <source>
        <dbReference type="SAM" id="MobiDB-lite"/>
    </source>
</evidence>
<reference evidence="2 3" key="1">
    <citation type="submission" date="2019-05" db="EMBL/GenBank/DDBJ databases">
        <title>Another draft genome of Portunus trituberculatus and its Hox gene families provides insights of decapod evolution.</title>
        <authorList>
            <person name="Jeong J.-H."/>
            <person name="Song I."/>
            <person name="Kim S."/>
            <person name="Choi T."/>
            <person name="Kim D."/>
            <person name="Ryu S."/>
            <person name="Kim W."/>
        </authorList>
    </citation>
    <scope>NUCLEOTIDE SEQUENCE [LARGE SCALE GENOMIC DNA]</scope>
    <source>
        <tissue evidence="2">Muscle</tissue>
    </source>
</reference>
<sequence length="68" mass="8147">MSGKVIDGLREEEEGDKEEEEKEEEEEEEQEEEEEEETLTDIDCILELTLNYLPQVYICHNIPFSYLY</sequence>
<protein>
    <submittedName>
        <fullName evidence="2">Uncharacterized protein</fullName>
    </submittedName>
</protein>
<name>A0A5B7IQU8_PORTR</name>